<evidence type="ECO:0000259" key="1">
    <source>
        <dbReference type="PROSITE" id="PS51061"/>
    </source>
</evidence>
<keyword evidence="3" id="KW-1185">Reference proteome</keyword>
<organism evidence="2 3">
    <name type="scientific">Prochlorothrix hollandica PCC 9006 = CALU 1027</name>
    <dbReference type="NCBI Taxonomy" id="317619"/>
    <lineage>
        <taxon>Bacteria</taxon>
        <taxon>Bacillati</taxon>
        <taxon>Cyanobacteriota</taxon>
        <taxon>Cyanophyceae</taxon>
        <taxon>Prochlorotrichales</taxon>
        <taxon>Prochlorotrichaceae</taxon>
        <taxon>Prochlorothrix</taxon>
    </lineage>
</organism>
<accession>A0A0M2PUQ4</accession>
<dbReference type="Gene3D" id="3.30.1370.50">
    <property type="entry name" value="R3H-like domain"/>
    <property type="match status" value="1"/>
</dbReference>
<dbReference type="OrthoDB" id="465424at2"/>
<dbReference type="eggNOG" id="COG1847">
    <property type="taxonomic scope" value="Bacteria"/>
</dbReference>
<dbReference type="RefSeq" id="WP_016923242.1">
    <property type="nucleotide sequence ID" value="NZ_KB235936.1"/>
</dbReference>
<evidence type="ECO:0000313" key="3">
    <source>
        <dbReference type="Proteomes" id="UP000034681"/>
    </source>
</evidence>
<dbReference type="Gene3D" id="3.30.300.20">
    <property type="match status" value="1"/>
</dbReference>
<dbReference type="AlphaFoldDB" id="A0A0M2PUQ4"/>
<dbReference type="Proteomes" id="UP000034681">
    <property type="component" value="Unassembled WGS sequence"/>
</dbReference>
<proteinExistence type="predicted"/>
<dbReference type="PANTHER" id="PTHR35800:SF1">
    <property type="entry name" value="RNA-BINDING PROTEIN KHPB"/>
    <property type="match status" value="1"/>
</dbReference>
<evidence type="ECO:0000313" key="2">
    <source>
        <dbReference type="EMBL" id="KKI98116.1"/>
    </source>
</evidence>
<dbReference type="InterPro" id="IPR001374">
    <property type="entry name" value="R3H_dom"/>
</dbReference>
<dbReference type="STRING" id="317619.GCA_000332315_01650"/>
<dbReference type="CDD" id="cd02644">
    <property type="entry name" value="R3H_jag"/>
    <property type="match status" value="1"/>
</dbReference>
<dbReference type="InterPro" id="IPR015946">
    <property type="entry name" value="KH_dom-like_a/b"/>
</dbReference>
<dbReference type="PANTHER" id="PTHR35800">
    <property type="entry name" value="PROTEIN JAG"/>
    <property type="match status" value="1"/>
</dbReference>
<gene>
    <name evidence="2" type="ORF">PROH_20630</name>
</gene>
<name>A0A0M2PUQ4_PROHO</name>
<feature type="domain" description="R3H" evidence="1">
    <location>
        <begin position="116"/>
        <end position="182"/>
    </location>
</feature>
<dbReference type="GO" id="GO:0003723">
    <property type="term" value="F:RNA binding"/>
    <property type="evidence" value="ECO:0007669"/>
    <property type="project" value="InterPro"/>
</dbReference>
<reference evidence="2" key="1">
    <citation type="submission" date="2012-04" db="EMBL/GenBank/DDBJ databases">
        <authorList>
            <person name="Borisov I.G."/>
            <person name="Ivanikova N.V."/>
            <person name="Pinevich A.V."/>
        </authorList>
    </citation>
    <scope>NUCLEOTIDE SEQUENCE</scope>
    <source>
        <strain evidence="2">CALU 1027</strain>
    </source>
</reference>
<dbReference type="Pfam" id="PF01424">
    <property type="entry name" value="R3H"/>
    <property type="match status" value="1"/>
</dbReference>
<dbReference type="InterPro" id="IPR039247">
    <property type="entry name" value="KhpB"/>
</dbReference>
<dbReference type="PROSITE" id="PS51061">
    <property type="entry name" value="R3H"/>
    <property type="match status" value="1"/>
</dbReference>
<dbReference type="InterPro" id="IPR036867">
    <property type="entry name" value="R3H_dom_sf"/>
</dbReference>
<protein>
    <recommendedName>
        <fullName evidence="1">R3H domain-containing protein</fullName>
    </recommendedName>
</protein>
<dbReference type="SMART" id="SM00393">
    <property type="entry name" value="R3H"/>
    <property type="match status" value="1"/>
</dbReference>
<dbReference type="SUPFAM" id="SSF82708">
    <property type="entry name" value="R3H domain"/>
    <property type="match status" value="1"/>
</dbReference>
<comment type="caution">
    <text evidence="2">The sequence shown here is derived from an EMBL/GenBank/DDBJ whole genome shotgun (WGS) entry which is preliminary data.</text>
</comment>
<dbReference type="InterPro" id="IPR034079">
    <property type="entry name" value="R3H_KhpB"/>
</dbReference>
<sequence>MTSAVDDQLAKGQLTKGQQWLTELLRLSGLTVPVVGQVFAVAPEPVGMPLDSTLPSAMGWLTIGSETLSPEQVSLLVGDHGQVIDSIQYLANLLLNLESGDVAHLPFTVDINNYRATRLEALQTLTQSAVDQVQEKGVECELTGLSSAERRQVHTLLTAFPMVESFSRGVEPDRRLVVCPRGLSPTH</sequence>
<dbReference type="EMBL" id="AJTX02000010">
    <property type="protein sequence ID" value="KKI98116.1"/>
    <property type="molecule type" value="Genomic_DNA"/>
</dbReference>